<dbReference type="EMBL" id="JAVRHO010000035">
    <property type="protein sequence ID" value="MDT0648279.1"/>
    <property type="molecule type" value="Genomic_DNA"/>
</dbReference>
<organism evidence="2 3">
    <name type="scientific">Autumnicola lenta</name>
    <dbReference type="NCBI Taxonomy" id="3075593"/>
    <lineage>
        <taxon>Bacteria</taxon>
        <taxon>Pseudomonadati</taxon>
        <taxon>Bacteroidota</taxon>
        <taxon>Flavobacteriia</taxon>
        <taxon>Flavobacteriales</taxon>
        <taxon>Flavobacteriaceae</taxon>
        <taxon>Autumnicola</taxon>
    </lineage>
</organism>
<dbReference type="PANTHER" id="PTHR18640">
    <property type="entry name" value="SOLUTE CARRIER FAMILY 10 MEMBER 7"/>
    <property type="match status" value="1"/>
</dbReference>
<evidence type="ECO:0000313" key="2">
    <source>
        <dbReference type="EMBL" id="MDT0648279.1"/>
    </source>
</evidence>
<sequence length="325" mass="36128">MKFNGFIAAIFLAIIVAYFIPQGNEILPLKTITDIGIGFIFFFYGLKLSPAEFKLGLLNYKSHIVIQLTTFVVFPLLALLFIPLFKEGIDSEIWIAIFFFATLPSTVSSSVVMVAIAQGNLPTAIFNASLSGLIGIFATPLWLGILLQNTINFEFEDVIIKLFLQIVLPLILGLFFQKFIGDFARKHGKKLGFIDKTTIILIIYSSFSNSFTSNIFNAVSPLDLLKLFGIVVLLFFTIYFGLSLLCNVLGFDLKDKIATQFCGTKKSLVHGSVMVKVIFGSAASTGLLLLPIMLYHSLQLLAIAYFAENYQKKVIANEDEIVRNR</sequence>
<name>A0ABU3CPJ4_9FLAO</name>
<keyword evidence="1" id="KW-0812">Transmembrane</keyword>
<dbReference type="InterPro" id="IPR038770">
    <property type="entry name" value="Na+/solute_symporter_sf"/>
</dbReference>
<dbReference type="PIRSF" id="PIRSF026166">
    <property type="entry name" value="UCP026166"/>
    <property type="match status" value="1"/>
</dbReference>
<feature type="transmembrane region" description="Helical" evidence="1">
    <location>
        <begin position="228"/>
        <end position="253"/>
    </location>
</feature>
<gene>
    <name evidence="2" type="ORF">RM545_16420</name>
</gene>
<evidence type="ECO:0000256" key="1">
    <source>
        <dbReference type="SAM" id="Phobius"/>
    </source>
</evidence>
<feature type="transmembrane region" description="Helical" evidence="1">
    <location>
        <begin position="5"/>
        <end position="21"/>
    </location>
</feature>
<feature type="transmembrane region" description="Helical" evidence="1">
    <location>
        <begin position="58"/>
        <end position="81"/>
    </location>
</feature>
<comment type="caution">
    <text evidence="2">The sequence shown here is derived from an EMBL/GenBank/DDBJ whole genome shotgun (WGS) entry which is preliminary data.</text>
</comment>
<feature type="transmembrane region" description="Helical" evidence="1">
    <location>
        <begin position="27"/>
        <end position="46"/>
    </location>
</feature>
<proteinExistence type="predicted"/>
<dbReference type="Proteomes" id="UP001245285">
    <property type="component" value="Unassembled WGS sequence"/>
</dbReference>
<dbReference type="Gene3D" id="1.20.1530.20">
    <property type="match status" value="1"/>
</dbReference>
<reference evidence="2 3" key="1">
    <citation type="submission" date="2023-09" db="EMBL/GenBank/DDBJ databases">
        <authorList>
            <person name="Rey-Velasco X."/>
        </authorList>
    </citation>
    <scope>NUCLEOTIDE SEQUENCE [LARGE SCALE GENOMIC DNA]</scope>
    <source>
        <strain evidence="2 3">F260</strain>
    </source>
</reference>
<feature type="transmembrane region" description="Helical" evidence="1">
    <location>
        <begin position="158"/>
        <end position="176"/>
    </location>
</feature>
<feature type="transmembrane region" description="Helical" evidence="1">
    <location>
        <begin position="93"/>
        <end position="117"/>
    </location>
</feature>
<feature type="transmembrane region" description="Helical" evidence="1">
    <location>
        <begin position="124"/>
        <end position="146"/>
    </location>
</feature>
<dbReference type="RefSeq" id="WP_311496372.1">
    <property type="nucleotide sequence ID" value="NZ_JAVRHO010000035.1"/>
</dbReference>
<keyword evidence="1" id="KW-0472">Membrane</keyword>
<keyword evidence="3" id="KW-1185">Reference proteome</keyword>
<feature type="transmembrane region" description="Helical" evidence="1">
    <location>
        <begin position="273"/>
        <end position="295"/>
    </location>
</feature>
<keyword evidence="1" id="KW-1133">Transmembrane helix</keyword>
<dbReference type="Pfam" id="PF13593">
    <property type="entry name" value="SBF_like"/>
    <property type="match status" value="1"/>
</dbReference>
<evidence type="ECO:0000313" key="3">
    <source>
        <dbReference type="Proteomes" id="UP001245285"/>
    </source>
</evidence>
<protein>
    <submittedName>
        <fullName evidence="2">Bile acid:sodium symporter family protein</fullName>
    </submittedName>
</protein>
<feature type="transmembrane region" description="Helical" evidence="1">
    <location>
        <begin position="197"/>
        <end position="216"/>
    </location>
</feature>
<dbReference type="PANTHER" id="PTHR18640:SF5">
    <property type="entry name" value="SODIUM_BILE ACID COTRANSPORTER 7"/>
    <property type="match status" value="1"/>
</dbReference>
<dbReference type="InterPro" id="IPR016833">
    <property type="entry name" value="Put_Na-Bile_cotransptr"/>
</dbReference>
<accession>A0ABU3CPJ4</accession>